<dbReference type="GO" id="GO:0019005">
    <property type="term" value="C:SCF ubiquitin ligase complex"/>
    <property type="evidence" value="ECO:0007669"/>
    <property type="project" value="TreeGrafter"/>
</dbReference>
<dbReference type="Gene3D" id="2.60.120.260">
    <property type="entry name" value="Galactose-binding domain-like"/>
    <property type="match status" value="1"/>
</dbReference>
<dbReference type="PROSITE" id="PS51114">
    <property type="entry name" value="FBA"/>
    <property type="match status" value="1"/>
</dbReference>
<dbReference type="STRING" id="8153.ENSHBUP00000007842"/>
<dbReference type="GO" id="GO:0006516">
    <property type="term" value="P:glycoprotein catabolic process"/>
    <property type="evidence" value="ECO:0007669"/>
    <property type="project" value="TreeGrafter"/>
</dbReference>
<dbReference type="OMA" id="EWYSARH"/>
<organism evidence="2 3">
    <name type="scientific">Haplochromis burtoni</name>
    <name type="common">Burton's mouthbrooder</name>
    <name type="synonym">Chromis burtoni</name>
    <dbReference type="NCBI Taxonomy" id="8153"/>
    <lineage>
        <taxon>Eukaryota</taxon>
        <taxon>Metazoa</taxon>
        <taxon>Chordata</taxon>
        <taxon>Craniata</taxon>
        <taxon>Vertebrata</taxon>
        <taxon>Euteleostomi</taxon>
        <taxon>Actinopterygii</taxon>
        <taxon>Neopterygii</taxon>
        <taxon>Teleostei</taxon>
        <taxon>Neoteleostei</taxon>
        <taxon>Acanthomorphata</taxon>
        <taxon>Ovalentaria</taxon>
        <taxon>Cichlomorphae</taxon>
        <taxon>Cichliformes</taxon>
        <taxon>Cichlidae</taxon>
        <taxon>African cichlids</taxon>
        <taxon>Pseudocrenilabrinae</taxon>
        <taxon>Haplochromini</taxon>
        <taxon>Haplochromis</taxon>
    </lineage>
</organism>
<protein>
    <recommendedName>
        <fullName evidence="1">FBA domain-containing protein</fullName>
    </recommendedName>
</protein>
<dbReference type="GO" id="GO:0036503">
    <property type="term" value="P:ERAD pathway"/>
    <property type="evidence" value="ECO:0007669"/>
    <property type="project" value="TreeGrafter"/>
</dbReference>
<dbReference type="SMART" id="SM01198">
    <property type="entry name" value="FBA"/>
    <property type="match status" value="1"/>
</dbReference>
<dbReference type="GeneTree" id="ENSGT00940000159408"/>
<dbReference type="InterPro" id="IPR007397">
    <property type="entry name" value="F-box-assoc_dom"/>
</dbReference>
<reference evidence="2" key="2">
    <citation type="submission" date="2025-09" db="UniProtKB">
        <authorList>
            <consortium name="Ensembl"/>
        </authorList>
    </citation>
    <scope>IDENTIFICATION</scope>
</reference>
<evidence type="ECO:0000313" key="2">
    <source>
        <dbReference type="Ensembl" id="ENSHBUP00000007842.1"/>
    </source>
</evidence>
<keyword evidence="3" id="KW-1185">Reference proteome</keyword>
<dbReference type="GO" id="GO:0031146">
    <property type="term" value="P:SCF-dependent proteasomal ubiquitin-dependent protein catabolic process"/>
    <property type="evidence" value="ECO:0007669"/>
    <property type="project" value="TreeGrafter"/>
</dbReference>
<dbReference type="GO" id="GO:0061630">
    <property type="term" value="F:ubiquitin protein ligase activity"/>
    <property type="evidence" value="ECO:0007669"/>
    <property type="project" value="TreeGrafter"/>
</dbReference>
<dbReference type="PANTHER" id="PTHR12125">
    <property type="entry name" value="F-BOX ONLY PROTEIN 6-LIKE PROTEIN"/>
    <property type="match status" value="1"/>
</dbReference>
<name>A0A3Q2V9B0_HAPBU</name>
<dbReference type="InterPro" id="IPR008979">
    <property type="entry name" value="Galactose-bd-like_sf"/>
</dbReference>
<dbReference type="Ensembl" id="ENSHBUT00000002968.1">
    <property type="protein sequence ID" value="ENSHBUP00000007842.1"/>
    <property type="gene ID" value="ENSHBUG00000009332.1"/>
</dbReference>
<feature type="domain" description="FBA" evidence="1">
    <location>
        <begin position="1"/>
        <end position="124"/>
    </location>
</feature>
<sequence>MCVCTLCSMKTIFSPHRMCIKSQLIDLEKEGYSPSVMDHAQPDIKISDWILSRFDCGGSYDIRVELLDQKKQLIEIFSPETIYCGTGRVGYIRFTRRGRDLRWWKGHFGIHITGSSELFPTLDT</sequence>
<dbReference type="GO" id="GO:0005737">
    <property type="term" value="C:cytoplasm"/>
    <property type="evidence" value="ECO:0007669"/>
    <property type="project" value="TreeGrafter"/>
</dbReference>
<dbReference type="Pfam" id="PF04300">
    <property type="entry name" value="FBA"/>
    <property type="match status" value="1"/>
</dbReference>
<evidence type="ECO:0000259" key="1">
    <source>
        <dbReference type="PROSITE" id="PS51114"/>
    </source>
</evidence>
<dbReference type="PANTHER" id="PTHR12125:SF12">
    <property type="entry name" value="F-BOX ONLY PROTEIN 6"/>
    <property type="match status" value="1"/>
</dbReference>
<dbReference type="Proteomes" id="UP000264840">
    <property type="component" value="Unplaced"/>
</dbReference>
<dbReference type="AlphaFoldDB" id="A0A3Q2V9B0"/>
<dbReference type="SUPFAM" id="SSF49785">
    <property type="entry name" value="Galactose-binding domain-like"/>
    <property type="match status" value="1"/>
</dbReference>
<proteinExistence type="predicted"/>
<dbReference type="InterPro" id="IPR039752">
    <property type="entry name" value="F-box_only"/>
</dbReference>
<reference evidence="2" key="1">
    <citation type="submission" date="2025-08" db="UniProtKB">
        <authorList>
            <consortium name="Ensembl"/>
        </authorList>
    </citation>
    <scope>IDENTIFICATION</scope>
</reference>
<accession>A0A3Q2V9B0</accession>
<evidence type="ECO:0000313" key="3">
    <source>
        <dbReference type="Proteomes" id="UP000264840"/>
    </source>
</evidence>